<dbReference type="InterPro" id="IPR029149">
    <property type="entry name" value="Creatin/AminoP/Spt16_N"/>
</dbReference>
<evidence type="ECO:0000256" key="4">
    <source>
        <dbReference type="ARBA" id="ARBA00023049"/>
    </source>
</evidence>
<dbReference type="EMBL" id="CP015243">
    <property type="protein sequence ID" value="ANF57180.1"/>
    <property type="molecule type" value="Genomic_DNA"/>
</dbReference>
<sequence length="411" mass="44738">MTVGVGGSSAEAELARMSNMVGDAVPIGRKDYSQRIVRAQALMREQGIGALYLDTSPNLFYFTGIDLKPSERLHGAILPADGTIIYLSPAFEEPKTRSMLEFGDDIRVWEEHEDPSVLVIDTLMDLGLPPGSTVAIDPATRFFTFDGFSHRAGSRFDFVNGASITAACRTIKSHAEIALMKIANAITLEVHKAAARILRKGISTGEVKNFVVEAHRRLGATLPAGAPIVLFAEATAYPHGVDYPQTLEDGDMVLMDLGAFVGGYRSDMTRTYVFGEPNARQREVWELEKRAQAAGFAAAVLGNPCEEVDTAARRVIETAGFGPGYAVPGLPHRTGHGIGIEVHEETYMVKGNQRSMASGMCFSVEPMICIYGEFGVRLEDCAYMTEDGPRWFTEPCASVGDPFGYERRAPR</sequence>
<evidence type="ECO:0000256" key="1">
    <source>
        <dbReference type="ARBA" id="ARBA00022670"/>
    </source>
</evidence>
<dbReference type="Proteomes" id="UP000077875">
    <property type="component" value="Chromosome"/>
</dbReference>
<dbReference type="Pfam" id="PF00557">
    <property type="entry name" value="Peptidase_M24"/>
    <property type="match status" value="1"/>
</dbReference>
<dbReference type="PROSITE" id="PS00491">
    <property type="entry name" value="PROLINE_PEPTIDASE"/>
    <property type="match status" value="1"/>
</dbReference>
<evidence type="ECO:0000256" key="2">
    <source>
        <dbReference type="ARBA" id="ARBA00022723"/>
    </source>
</evidence>
<name>A0A172YD52_9GAMM</name>
<dbReference type="SUPFAM" id="SSF53092">
    <property type="entry name" value="Creatinase/prolidase N-terminal domain"/>
    <property type="match status" value="1"/>
</dbReference>
<dbReference type="InterPro" id="IPR000587">
    <property type="entry name" value="Creatinase_N"/>
</dbReference>
<comment type="similarity">
    <text evidence="5">Belongs to the peptidase M24B family.</text>
</comment>
<accession>A0A172YD52</accession>
<evidence type="ECO:0000256" key="5">
    <source>
        <dbReference type="RuleBase" id="RU000590"/>
    </source>
</evidence>
<dbReference type="STRING" id="376489.A5892_06640"/>
<evidence type="ECO:0000313" key="9">
    <source>
        <dbReference type="Proteomes" id="UP000077875"/>
    </source>
</evidence>
<dbReference type="Pfam" id="PF01321">
    <property type="entry name" value="Creatinase_N"/>
    <property type="match status" value="1"/>
</dbReference>
<dbReference type="InterPro" id="IPR036005">
    <property type="entry name" value="Creatinase/aminopeptidase-like"/>
</dbReference>
<evidence type="ECO:0000256" key="3">
    <source>
        <dbReference type="ARBA" id="ARBA00022801"/>
    </source>
</evidence>
<dbReference type="GO" id="GO:0046872">
    <property type="term" value="F:metal ion binding"/>
    <property type="evidence" value="ECO:0007669"/>
    <property type="project" value="UniProtKB-KW"/>
</dbReference>
<gene>
    <name evidence="8" type="ORF">A5892_06640</name>
</gene>
<proteinExistence type="inferred from homology"/>
<keyword evidence="1" id="KW-0645">Protease</keyword>
<dbReference type="SUPFAM" id="SSF55920">
    <property type="entry name" value="Creatinase/aminopeptidase"/>
    <property type="match status" value="1"/>
</dbReference>
<keyword evidence="9" id="KW-1185">Reference proteome</keyword>
<dbReference type="PANTHER" id="PTHR46112">
    <property type="entry name" value="AMINOPEPTIDASE"/>
    <property type="match status" value="1"/>
</dbReference>
<reference evidence="8 9" key="1">
    <citation type="submission" date="2016-04" db="EMBL/GenBank/DDBJ databases">
        <title>Complete Genome Sequence of Halotalea alkalilenta IHB B 13600.</title>
        <authorList>
            <person name="Swarnkar M.K."/>
            <person name="Sharma A."/>
            <person name="Kaushal K."/>
            <person name="Soni R."/>
            <person name="Rana S."/>
            <person name="Singh A.K."/>
            <person name="Gulati A."/>
        </authorList>
    </citation>
    <scope>NUCLEOTIDE SEQUENCE [LARGE SCALE GENOMIC DNA]</scope>
    <source>
        <strain evidence="8 9">IHB B 13600</strain>
    </source>
</reference>
<dbReference type="AlphaFoldDB" id="A0A172YD52"/>
<feature type="domain" description="Creatinase N-terminal" evidence="7">
    <location>
        <begin position="35"/>
        <end position="171"/>
    </location>
</feature>
<dbReference type="Gene3D" id="3.40.350.10">
    <property type="entry name" value="Creatinase/prolidase N-terminal domain"/>
    <property type="match status" value="1"/>
</dbReference>
<protein>
    <submittedName>
        <fullName evidence="8">X-Pro dipeptidase</fullName>
    </submittedName>
</protein>
<dbReference type="PANTHER" id="PTHR46112:SF3">
    <property type="entry name" value="AMINOPEPTIDASE YPDF"/>
    <property type="match status" value="1"/>
</dbReference>
<feature type="domain" description="Peptidase M24" evidence="6">
    <location>
        <begin position="179"/>
        <end position="386"/>
    </location>
</feature>
<evidence type="ECO:0000259" key="6">
    <source>
        <dbReference type="Pfam" id="PF00557"/>
    </source>
</evidence>
<keyword evidence="2 5" id="KW-0479">Metal-binding</keyword>
<organism evidence="8 9">
    <name type="scientific">Halotalea alkalilenta</name>
    <dbReference type="NCBI Taxonomy" id="376489"/>
    <lineage>
        <taxon>Bacteria</taxon>
        <taxon>Pseudomonadati</taxon>
        <taxon>Pseudomonadota</taxon>
        <taxon>Gammaproteobacteria</taxon>
        <taxon>Oceanospirillales</taxon>
        <taxon>Halomonadaceae</taxon>
        <taxon>Halotalea</taxon>
    </lineage>
</organism>
<dbReference type="KEGG" id="haa:A5892_06640"/>
<keyword evidence="4" id="KW-0482">Metalloprotease</keyword>
<evidence type="ECO:0000259" key="7">
    <source>
        <dbReference type="Pfam" id="PF01321"/>
    </source>
</evidence>
<dbReference type="InterPro" id="IPR050659">
    <property type="entry name" value="Peptidase_M24B"/>
</dbReference>
<dbReference type="GO" id="GO:0008237">
    <property type="term" value="F:metallopeptidase activity"/>
    <property type="evidence" value="ECO:0007669"/>
    <property type="project" value="UniProtKB-KW"/>
</dbReference>
<dbReference type="Gene3D" id="3.90.230.10">
    <property type="entry name" value="Creatinase/methionine aminopeptidase superfamily"/>
    <property type="match status" value="1"/>
</dbReference>
<dbReference type="InterPro" id="IPR000994">
    <property type="entry name" value="Pept_M24"/>
</dbReference>
<dbReference type="GO" id="GO:0006508">
    <property type="term" value="P:proteolysis"/>
    <property type="evidence" value="ECO:0007669"/>
    <property type="project" value="UniProtKB-KW"/>
</dbReference>
<keyword evidence="3" id="KW-0378">Hydrolase</keyword>
<evidence type="ECO:0000313" key="8">
    <source>
        <dbReference type="EMBL" id="ANF57180.1"/>
    </source>
</evidence>
<dbReference type="InterPro" id="IPR001131">
    <property type="entry name" value="Peptidase_M24B_aminopep-P_CS"/>
</dbReference>